<proteinExistence type="predicted"/>
<evidence type="ECO:0000313" key="2">
    <source>
        <dbReference type="Proteomes" id="UP000242815"/>
    </source>
</evidence>
<reference evidence="1 2" key="1">
    <citation type="submission" date="2016-10" db="EMBL/GenBank/DDBJ databases">
        <authorList>
            <person name="de Groot N.N."/>
        </authorList>
    </citation>
    <scope>NUCLEOTIDE SEQUENCE [LARGE SCALE GENOMIC DNA]</scope>
    <source>
        <strain evidence="1 2">JCM 18415</strain>
    </source>
</reference>
<dbReference type="EMBL" id="FOYD01000001">
    <property type="protein sequence ID" value="SFQ57693.1"/>
    <property type="molecule type" value="Genomic_DNA"/>
</dbReference>
<name>A0A1I5ZMZ1_9GAMM</name>
<accession>A0A1I5ZMZ1</accession>
<evidence type="ECO:0000313" key="1">
    <source>
        <dbReference type="EMBL" id="SFQ57693.1"/>
    </source>
</evidence>
<gene>
    <name evidence="1" type="ORF">SAMN05216578_101144</name>
</gene>
<dbReference type="PROSITE" id="PS51257">
    <property type="entry name" value="PROKAR_LIPOPROTEIN"/>
    <property type="match status" value="1"/>
</dbReference>
<dbReference type="AlphaFoldDB" id="A0A1I5ZMZ1"/>
<protein>
    <submittedName>
        <fullName evidence="1">Uncharacterized protein</fullName>
    </submittedName>
</protein>
<organism evidence="1 2">
    <name type="scientific">Halopseudomonas formosensis</name>
    <dbReference type="NCBI Taxonomy" id="1002526"/>
    <lineage>
        <taxon>Bacteria</taxon>
        <taxon>Pseudomonadati</taxon>
        <taxon>Pseudomonadota</taxon>
        <taxon>Gammaproteobacteria</taxon>
        <taxon>Pseudomonadales</taxon>
        <taxon>Pseudomonadaceae</taxon>
        <taxon>Halopseudomonas</taxon>
    </lineage>
</organism>
<dbReference type="RefSeq" id="WP_090536004.1">
    <property type="nucleotide sequence ID" value="NZ_FOYD01000001.1"/>
</dbReference>
<sequence length="116" mass="12280">MKTTTLTAIILLTTACTTQTTHIYKPDGNKQCEPATSTLANSTTQLTSAGIEVLTSNCATHTGMAVMTVCGAPTLGIHLHEINASDIQKAKDLGYEEANNLINHEQGTGYEITNCP</sequence>
<dbReference type="OrthoDB" id="6899340at2"/>
<dbReference type="Proteomes" id="UP000242815">
    <property type="component" value="Unassembled WGS sequence"/>
</dbReference>
<dbReference type="STRING" id="1002526.SAMN05216578_101144"/>